<dbReference type="GO" id="GO:0003700">
    <property type="term" value="F:DNA-binding transcription factor activity"/>
    <property type="evidence" value="ECO:0007669"/>
    <property type="project" value="InterPro"/>
</dbReference>
<dbReference type="AlphaFoldDB" id="A0A4Q2UK87"/>
<evidence type="ECO:0000256" key="2">
    <source>
        <dbReference type="ARBA" id="ARBA00023125"/>
    </source>
</evidence>
<keyword evidence="2" id="KW-0238">DNA-binding</keyword>
<dbReference type="Proteomes" id="UP000290407">
    <property type="component" value="Unassembled WGS sequence"/>
</dbReference>
<feature type="domain" description="HTH araC/xylS-type" evidence="4">
    <location>
        <begin position="187"/>
        <end position="285"/>
    </location>
</feature>
<evidence type="ECO:0000313" key="7">
    <source>
        <dbReference type="Proteomes" id="UP000290407"/>
    </source>
</evidence>
<dbReference type="Gene3D" id="1.10.10.60">
    <property type="entry name" value="Homeodomain-like"/>
    <property type="match status" value="2"/>
</dbReference>
<dbReference type="GO" id="GO:0043565">
    <property type="term" value="F:sequence-specific DNA binding"/>
    <property type="evidence" value="ECO:0007669"/>
    <property type="project" value="InterPro"/>
</dbReference>
<reference evidence="6 7" key="1">
    <citation type="submission" date="2019-01" db="EMBL/GenBank/DDBJ databases">
        <title>Spirosoma flava sp. nov., a propanil-degrading bacterium isolated from herbicide-contaminated soil.</title>
        <authorList>
            <person name="Zhang L."/>
            <person name="Jiang J.-D."/>
        </authorList>
    </citation>
    <scope>NUCLEOTIDE SEQUENCE [LARGE SCALE GENOMIC DNA]</scope>
    <source>
        <strain evidence="6 7">TY50</strain>
    </source>
</reference>
<dbReference type="Pfam" id="PF02311">
    <property type="entry name" value="AraC_binding"/>
    <property type="match status" value="1"/>
</dbReference>
<comment type="caution">
    <text evidence="6">The sequence shown here is derived from an EMBL/GenBank/DDBJ whole genome shotgun (WGS) entry which is preliminary data.</text>
</comment>
<accession>A0A4Q2UK87</accession>
<name>A0A4Q2UK87_9BACT</name>
<dbReference type="SUPFAM" id="SSF46689">
    <property type="entry name" value="Homeodomain-like"/>
    <property type="match status" value="1"/>
</dbReference>
<dbReference type="InterPro" id="IPR009057">
    <property type="entry name" value="Homeodomain-like_sf"/>
</dbReference>
<dbReference type="PRINTS" id="PR00032">
    <property type="entry name" value="HTHARAC"/>
</dbReference>
<evidence type="ECO:0000256" key="1">
    <source>
        <dbReference type="ARBA" id="ARBA00023015"/>
    </source>
</evidence>
<dbReference type="Pfam" id="PF12833">
    <property type="entry name" value="HTH_18"/>
    <property type="match status" value="1"/>
</dbReference>
<evidence type="ECO:0000313" key="6">
    <source>
        <dbReference type="EMBL" id="RYC67199.1"/>
    </source>
</evidence>
<evidence type="ECO:0000256" key="3">
    <source>
        <dbReference type="ARBA" id="ARBA00023163"/>
    </source>
</evidence>
<keyword evidence="1" id="KW-0805">Transcription regulation</keyword>
<dbReference type="PANTHER" id="PTHR43280">
    <property type="entry name" value="ARAC-FAMILY TRANSCRIPTIONAL REGULATOR"/>
    <property type="match status" value="1"/>
</dbReference>
<dbReference type="RefSeq" id="WP_129605462.1">
    <property type="nucleotide sequence ID" value="NZ_SBLB01000009.1"/>
</dbReference>
<dbReference type="InterPro" id="IPR018062">
    <property type="entry name" value="HTH_AraC-typ_CS"/>
</dbReference>
<dbReference type="PANTHER" id="PTHR43280:SF27">
    <property type="entry name" value="TRANSCRIPTIONAL REGULATOR MTLR"/>
    <property type="match status" value="1"/>
</dbReference>
<keyword evidence="7" id="KW-1185">Reference proteome</keyword>
<proteinExistence type="predicted"/>
<dbReference type="InterPro" id="IPR003313">
    <property type="entry name" value="AraC-bd"/>
</dbReference>
<dbReference type="SUPFAM" id="SSF51182">
    <property type="entry name" value="RmlC-like cupins"/>
    <property type="match status" value="1"/>
</dbReference>
<sequence>MKPLLFRVPTVDSRSFRVQVDDGPHLYNRLHFHPEYQLTLIREGVGTLVAGDRIDRFQPFDVLLLGANLPHVFRNDPAYFEAGSAQRALSYSVFLRYNPADGPLFGLPELEHLTHLLRDSIYGVRIRATQPNALTSQLEELHRLRPFEQLTCLFSVLDQLAAHPNREMLSATAYEKPRRPDDHQRLDNVFSFIMNRYAQPITLEDVAAEASLTPGAFCRFFRLHTRKTFSRLLNEVRIKHACRMLQETPDSISQIALACGYGNLSNFNRQFKAITGLTPGHYLRAVDQTPLPGNTDLKNRVKNVSDPVNAY</sequence>
<dbReference type="SMART" id="SM00342">
    <property type="entry name" value="HTH_ARAC"/>
    <property type="match status" value="1"/>
</dbReference>
<dbReference type="PROSITE" id="PS01124">
    <property type="entry name" value="HTH_ARAC_FAMILY_2"/>
    <property type="match status" value="1"/>
</dbReference>
<dbReference type="InterPro" id="IPR018060">
    <property type="entry name" value="HTH_AraC"/>
</dbReference>
<dbReference type="InterPro" id="IPR020449">
    <property type="entry name" value="Tscrpt_reg_AraC-type_HTH"/>
</dbReference>
<organism evidence="6 7">
    <name type="scientific">Spirosoma sordidisoli</name>
    <dbReference type="NCBI Taxonomy" id="2502893"/>
    <lineage>
        <taxon>Bacteria</taxon>
        <taxon>Pseudomonadati</taxon>
        <taxon>Bacteroidota</taxon>
        <taxon>Cytophagia</taxon>
        <taxon>Cytophagales</taxon>
        <taxon>Cytophagaceae</taxon>
        <taxon>Spirosoma</taxon>
    </lineage>
</organism>
<protein>
    <submittedName>
        <fullName evidence="6">Helix-turn-helix domain-containing protein</fullName>
    </submittedName>
</protein>
<dbReference type="PROSITE" id="PS00041">
    <property type="entry name" value="HTH_ARAC_FAMILY_1"/>
    <property type="match status" value="1"/>
</dbReference>
<evidence type="ECO:0000259" key="4">
    <source>
        <dbReference type="PROSITE" id="PS01124"/>
    </source>
</evidence>
<dbReference type="EMBL" id="SBLB01000009">
    <property type="protein sequence ID" value="RYC67199.1"/>
    <property type="molecule type" value="Genomic_DNA"/>
</dbReference>
<dbReference type="InterPro" id="IPR014710">
    <property type="entry name" value="RmlC-like_jellyroll"/>
</dbReference>
<dbReference type="Gene3D" id="2.60.120.10">
    <property type="entry name" value="Jelly Rolls"/>
    <property type="match status" value="1"/>
</dbReference>
<evidence type="ECO:0000313" key="5">
    <source>
        <dbReference type="EMBL" id="RYC67071.1"/>
    </source>
</evidence>
<keyword evidence="3" id="KW-0804">Transcription</keyword>
<dbReference type="EMBL" id="SBLB01000009">
    <property type="protein sequence ID" value="RYC67071.1"/>
    <property type="molecule type" value="Genomic_DNA"/>
</dbReference>
<dbReference type="InterPro" id="IPR011051">
    <property type="entry name" value="RmlC_Cupin_sf"/>
</dbReference>
<gene>
    <name evidence="5" type="ORF">EQG79_25655</name>
    <name evidence="6" type="ORF">EQG79_26365</name>
</gene>